<dbReference type="NCBIfam" id="TIGR01200">
    <property type="entry name" value="GLPGLI"/>
    <property type="match status" value="1"/>
</dbReference>
<dbReference type="Pfam" id="PF09697">
    <property type="entry name" value="Porph_ging"/>
    <property type="match status" value="1"/>
</dbReference>
<feature type="region of interest" description="Disordered" evidence="1">
    <location>
        <begin position="164"/>
        <end position="186"/>
    </location>
</feature>
<feature type="region of interest" description="Disordered" evidence="1">
    <location>
        <begin position="275"/>
        <end position="294"/>
    </location>
</feature>
<feature type="compositionally biased region" description="Basic and acidic residues" evidence="1">
    <location>
        <begin position="275"/>
        <end position="284"/>
    </location>
</feature>
<feature type="compositionally biased region" description="Gly residues" evidence="1">
    <location>
        <begin position="285"/>
        <end position="294"/>
    </location>
</feature>
<dbReference type="AlphaFoldDB" id="A0A1H2TBD0"/>
<evidence type="ECO:0000313" key="4">
    <source>
        <dbReference type="Proteomes" id="UP000199595"/>
    </source>
</evidence>
<evidence type="ECO:0000256" key="1">
    <source>
        <dbReference type="SAM" id="MobiDB-lite"/>
    </source>
</evidence>
<dbReference type="STRING" id="762486.SAMN05444411_101667"/>
<sequence length="294" mass="33897">MFTRVFKFSLFLISLLTFSVSAQNFQGIATYQTKTTLDIDFEKSGIPADRIKHMKQMMKSRLEKTYKLTFNKSESIYKEEKKLDNATGGRGMRFMMFGGGASGKHYKNIQTKKSSKENEFSGKNFLIKNDLTKYDWKMQQETKTIGNYMCFQATATVKMPAPREMKFGRGRPGEKKSDEKRKKEEDKMFNPDMVDTIVTAWYTLDIPVGHGPGEYYGLPGLILELSYANTNILCTKIVINPKDKIELKEPKKGKVVTQKEYDKIVLEKTQEMRERMRNEREKGGNHGGRMRFGG</sequence>
<dbReference type="RefSeq" id="WP_090119675.1">
    <property type="nucleotide sequence ID" value="NZ_FNNJ01000001.1"/>
</dbReference>
<protein>
    <submittedName>
        <fullName evidence="3">GLPGLI family protein</fullName>
    </submittedName>
</protein>
<keyword evidence="4" id="KW-1185">Reference proteome</keyword>
<dbReference type="Proteomes" id="UP000199595">
    <property type="component" value="Unassembled WGS sequence"/>
</dbReference>
<feature type="signal peptide" evidence="2">
    <location>
        <begin position="1"/>
        <end position="22"/>
    </location>
</feature>
<evidence type="ECO:0000313" key="3">
    <source>
        <dbReference type="EMBL" id="SDW41253.1"/>
    </source>
</evidence>
<gene>
    <name evidence="3" type="ORF">SAMN05444411_101667</name>
</gene>
<evidence type="ECO:0000256" key="2">
    <source>
        <dbReference type="SAM" id="SignalP"/>
    </source>
</evidence>
<organism evidence="3 4">
    <name type="scientific">Lutibacter oricola</name>
    <dbReference type="NCBI Taxonomy" id="762486"/>
    <lineage>
        <taxon>Bacteria</taxon>
        <taxon>Pseudomonadati</taxon>
        <taxon>Bacteroidota</taxon>
        <taxon>Flavobacteriia</taxon>
        <taxon>Flavobacteriales</taxon>
        <taxon>Flavobacteriaceae</taxon>
        <taxon>Lutibacter</taxon>
    </lineage>
</organism>
<proteinExistence type="predicted"/>
<dbReference type="InterPro" id="IPR005901">
    <property type="entry name" value="GLPGLI"/>
</dbReference>
<dbReference type="OrthoDB" id="1068986at2"/>
<keyword evidence="2" id="KW-0732">Signal</keyword>
<name>A0A1H2TBD0_9FLAO</name>
<feature type="chain" id="PRO_5011725087" evidence="2">
    <location>
        <begin position="23"/>
        <end position="294"/>
    </location>
</feature>
<reference evidence="3 4" key="1">
    <citation type="submission" date="2016-10" db="EMBL/GenBank/DDBJ databases">
        <authorList>
            <person name="de Groot N.N."/>
        </authorList>
    </citation>
    <scope>NUCLEOTIDE SEQUENCE [LARGE SCALE GENOMIC DNA]</scope>
    <source>
        <strain evidence="3 4">DSM 24956</strain>
    </source>
</reference>
<dbReference type="EMBL" id="FNNJ01000001">
    <property type="protein sequence ID" value="SDW41253.1"/>
    <property type="molecule type" value="Genomic_DNA"/>
</dbReference>
<accession>A0A1H2TBD0</accession>